<dbReference type="SUPFAM" id="SSF47240">
    <property type="entry name" value="Ferritin-like"/>
    <property type="match status" value="1"/>
</dbReference>
<dbReference type="Gene3D" id="1.10.620.20">
    <property type="entry name" value="Ribonucleotide Reductase, subunit A"/>
    <property type="match status" value="1"/>
</dbReference>
<reference evidence="1 2" key="1">
    <citation type="submission" date="2020-05" db="EMBL/GenBank/DDBJ databases">
        <authorList>
            <person name="Whitworth D."/>
        </authorList>
    </citation>
    <scope>NUCLEOTIDE SEQUENCE [LARGE SCALE GENOMIC DNA]</scope>
    <source>
        <strain evidence="1 2">CA046A</strain>
    </source>
</reference>
<evidence type="ECO:0000313" key="2">
    <source>
        <dbReference type="Proteomes" id="UP000528460"/>
    </source>
</evidence>
<name>A0A7Y4JR29_9BACT</name>
<dbReference type="EMBL" id="JABFJW010000069">
    <property type="protein sequence ID" value="NOK09630.1"/>
    <property type="molecule type" value="Genomic_DNA"/>
</dbReference>
<protein>
    <submittedName>
        <fullName evidence="1">Ferritin-like domain-containing protein</fullName>
    </submittedName>
</protein>
<accession>A0A7Y4JR29</accession>
<dbReference type="GO" id="GO:0016491">
    <property type="term" value="F:oxidoreductase activity"/>
    <property type="evidence" value="ECO:0007669"/>
    <property type="project" value="InterPro"/>
</dbReference>
<gene>
    <name evidence="1" type="ORF">HNS30_11395</name>
</gene>
<comment type="caution">
    <text evidence="1">The sequence shown here is derived from an EMBL/GenBank/DDBJ whole genome shotgun (WGS) entry which is preliminary data.</text>
</comment>
<dbReference type="AlphaFoldDB" id="A0A7Y4JR29"/>
<dbReference type="InterPro" id="IPR009078">
    <property type="entry name" value="Ferritin-like_SF"/>
</dbReference>
<dbReference type="Pfam" id="PF11583">
    <property type="entry name" value="AurF"/>
    <property type="match status" value="1"/>
</dbReference>
<organism evidence="1 2">
    <name type="scientific">Corallococcus exercitus</name>
    <dbReference type="NCBI Taxonomy" id="2316736"/>
    <lineage>
        <taxon>Bacteria</taxon>
        <taxon>Pseudomonadati</taxon>
        <taxon>Myxococcota</taxon>
        <taxon>Myxococcia</taxon>
        <taxon>Myxococcales</taxon>
        <taxon>Cystobacterineae</taxon>
        <taxon>Myxococcaceae</taxon>
        <taxon>Corallococcus</taxon>
    </lineage>
</organism>
<dbReference type="Proteomes" id="UP000528460">
    <property type="component" value="Unassembled WGS sequence"/>
</dbReference>
<sequence length="244" mass="28159">MAFAADWNPETAIDWSRPIEPGAVKEGWVRILQYFYEGEWQGLEIIQRLMNKAAHRFNTSEMVTYYSTQCYDESKHLFVFRTYLNKLNASPTKQRTFDPLVFLATSGPLPVERWLLATYFTETLAATLFQRALELDAVDPTGKELLRLMLKDESRHIAGTRLGVQTLMAHAGPFKTALLKLWWRLFVRLAVAEVRKLKRHGDEVGMEPESILQKTFGRMAGMEQFDGKFLSDDFARGFLRDRVA</sequence>
<dbReference type="CDD" id="cd00657">
    <property type="entry name" value="Ferritin_like"/>
    <property type="match status" value="1"/>
</dbReference>
<dbReference type="RefSeq" id="WP_171413808.1">
    <property type="nucleotide sequence ID" value="NZ_JABFJW010000069.1"/>
</dbReference>
<evidence type="ECO:0000313" key="1">
    <source>
        <dbReference type="EMBL" id="NOK09630.1"/>
    </source>
</evidence>
<dbReference type="InterPro" id="IPR012348">
    <property type="entry name" value="RNR-like"/>
</dbReference>
<proteinExistence type="predicted"/>
<dbReference type="InterPro" id="IPR025859">
    <property type="entry name" value="AurF/CmlI"/>
</dbReference>